<feature type="transmembrane region" description="Helical" evidence="6">
    <location>
        <begin position="311"/>
        <end position="334"/>
    </location>
</feature>
<evidence type="ECO:0000256" key="6">
    <source>
        <dbReference type="SAM" id="Phobius"/>
    </source>
</evidence>
<accession>A0ABD0YU69</accession>
<evidence type="ECO:0000256" key="4">
    <source>
        <dbReference type="ARBA" id="ARBA00023136"/>
    </source>
</evidence>
<dbReference type="GO" id="GO:0006829">
    <property type="term" value="P:zinc ion transport"/>
    <property type="evidence" value="ECO:0007669"/>
    <property type="project" value="UniProtKB-ARBA"/>
</dbReference>
<dbReference type="EMBL" id="JBFDAA010000002">
    <property type="protein sequence ID" value="KAL1139501.1"/>
    <property type="molecule type" value="Genomic_DNA"/>
</dbReference>
<dbReference type="Pfam" id="PF02535">
    <property type="entry name" value="Zip"/>
    <property type="match status" value="1"/>
</dbReference>
<gene>
    <name evidence="7" type="ORF">AAG570_006484</name>
</gene>
<keyword evidence="4 6" id="KW-0472">Membrane</keyword>
<comment type="subcellular location">
    <subcellularLocation>
        <location evidence="1">Membrane</location>
        <topology evidence="1">Multi-pass membrane protein</topology>
    </subcellularLocation>
</comment>
<feature type="transmembrane region" description="Helical" evidence="6">
    <location>
        <begin position="221"/>
        <end position="240"/>
    </location>
</feature>
<feature type="transmembrane region" description="Helical" evidence="6">
    <location>
        <begin position="55"/>
        <end position="76"/>
    </location>
</feature>
<name>A0ABD0YU69_9HEMI</name>
<dbReference type="PANTHER" id="PTHR11040:SF203">
    <property type="entry name" value="FI18611P1-RELATED"/>
    <property type="match status" value="1"/>
</dbReference>
<feature type="transmembrane region" description="Helical" evidence="6">
    <location>
        <begin position="23"/>
        <end position="43"/>
    </location>
</feature>
<dbReference type="InterPro" id="IPR003689">
    <property type="entry name" value="ZIP"/>
</dbReference>
<evidence type="ECO:0000256" key="5">
    <source>
        <dbReference type="SAM" id="MobiDB-lite"/>
    </source>
</evidence>
<evidence type="ECO:0000256" key="2">
    <source>
        <dbReference type="ARBA" id="ARBA00022692"/>
    </source>
</evidence>
<organism evidence="7 8">
    <name type="scientific">Ranatra chinensis</name>
    <dbReference type="NCBI Taxonomy" id="642074"/>
    <lineage>
        <taxon>Eukaryota</taxon>
        <taxon>Metazoa</taxon>
        <taxon>Ecdysozoa</taxon>
        <taxon>Arthropoda</taxon>
        <taxon>Hexapoda</taxon>
        <taxon>Insecta</taxon>
        <taxon>Pterygota</taxon>
        <taxon>Neoptera</taxon>
        <taxon>Paraneoptera</taxon>
        <taxon>Hemiptera</taxon>
        <taxon>Heteroptera</taxon>
        <taxon>Panheteroptera</taxon>
        <taxon>Nepomorpha</taxon>
        <taxon>Nepidae</taxon>
        <taxon>Ranatrinae</taxon>
        <taxon>Ranatra</taxon>
    </lineage>
</organism>
<dbReference type="PANTHER" id="PTHR11040">
    <property type="entry name" value="ZINC/IRON TRANSPORTER"/>
    <property type="match status" value="1"/>
</dbReference>
<feature type="transmembrane region" description="Helical" evidence="6">
    <location>
        <begin position="246"/>
        <end position="270"/>
    </location>
</feature>
<keyword evidence="2 6" id="KW-0812">Transmembrane</keyword>
<feature type="transmembrane region" description="Helical" evidence="6">
    <location>
        <begin position="96"/>
        <end position="119"/>
    </location>
</feature>
<protein>
    <recommendedName>
        <fullName evidence="9">Zinc transporter ZIP1</fullName>
    </recommendedName>
</protein>
<dbReference type="AlphaFoldDB" id="A0ABD0YU69"/>
<comment type="caution">
    <text evidence="7">The sequence shown here is derived from an EMBL/GenBank/DDBJ whole genome shotgun (WGS) entry which is preliminary data.</text>
</comment>
<feature type="region of interest" description="Disordered" evidence="5">
    <location>
        <begin position="151"/>
        <end position="182"/>
    </location>
</feature>
<reference evidence="7 8" key="1">
    <citation type="submission" date="2024-07" db="EMBL/GenBank/DDBJ databases">
        <title>Chromosome-level genome assembly of the water stick insect Ranatra chinensis (Heteroptera: Nepidae).</title>
        <authorList>
            <person name="Liu X."/>
        </authorList>
    </citation>
    <scope>NUCLEOTIDE SEQUENCE [LARGE SCALE GENOMIC DNA]</scope>
    <source>
        <strain evidence="7">Cailab_2021Rc</strain>
        <tissue evidence="7">Muscle</tissue>
    </source>
</reference>
<evidence type="ECO:0000313" key="7">
    <source>
        <dbReference type="EMBL" id="KAL1139501.1"/>
    </source>
</evidence>
<feature type="transmembrane region" description="Helical" evidence="6">
    <location>
        <begin position="346"/>
        <end position="372"/>
    </location>
</feature>
<proteinExistence type="predicted"/>
<evidence type="ECO:0008006" key="9">
    <source>
        <dbReference type="Google" id="ProtNLM"/>
    </source>
</evidence>
<evidence type="ECO:0000256" key="3">
    <source>
        <dbReference type="ARBA" id="ARBA00022989"/>
    </source>
</evidence>
<keyword evidence="8" id="KW-1185">Reference proteome</keyword>
<feature type="transmembrane region" description="Helical" evidence="6">
    <location>
        <begin position="277"/>
        <end position="299"/>
    </location>
</feature>
<dbReference type="GO" id="GO:0016020">
    <property type="term" value="C:membrane"/>
    <property type="evidence" value="ECO:0007669"/>
    <property type="project" value="UniProtKB-SubCell"/>
</dbReference>
<keyword evidence="3 6" id="KW-1133">Transmembrane helix</keyword>
<dbReference type="Proteomes" id="UP001558652">
    <property type="component" value="Unassembled WGS sequence"/>
</dbReference>
<evidence type="ECO:0000256" key="1">
    <source>
        <dbReference type="ARBA" id="ARBA00004141"/>
    </source>
</evidence>
<evidence type="ECO:0000313" key="8">
    <source>
        <dbReference type="Proteomes" id="UP001558652"/>
    </source>
</evidence>
<sequence>MTTVGVEDGAGADLTVAKVTCTVLLGLASLVAGLLPIKLVSWFRWKGRTEGERPAAVALLLCFGGGVLLFTTFMHLQPEVREATERLIAEGRLPDTIAGSKINLAELVFCCGFFFVYAVEEAVHAVLDRGHAEDDEEMVLHRSMSVRRCPRAGGRHLHDRPPTAIPRVNPEPRPRPARGPLGSGQVLIGDPLPLKTADTASSASATTAPPDDAVAKSFRGLLAVVALSFHAVFEGLAVGLERSPTNVWTLSGALATHKLVIAFCVGVELVSSGTKVLLIFIYVATFAAVTPLGIGLGLGMSLEGGGAPGGLPVASVVLQGMAAGTLLYVVFFEVLQREKGGHRHGIARLVAIIVGFLVMLALQILCEFFLLISVHIAHYRYFNCEVL</sequence>